<name>A0A5B2WCI1_9PSEU</name>
<sequence>MARTVGRTASRPIHMIVGTLAAILTLAATSGCGLLGSKSAADNNSSGRVEKSTIKIGVIPVIDDAPVFIAQKRGYFKQEGLDVELKTIQGGAAGITGLISGDLDFTFGNWVSFFAAEAKGAAKAVDGIKLVADGYQGKNDMFLVMASADSPVKGPKDLAGKTIGVNTFKNIAELAVRATLQANGVDPASVTFKEFPFPDMTAALTNKQVDAAFMVEPFITQAERTAGAIPAVDTMSGPIADLPIAGYGTSGKVASADPKTVAAFQRALARGQQDAAQRSVVEELLPEYAKIDKETAGLVHFGVYPTSLDATRLTRVTTLMRSYGMLDRQVDVQPMLVAGSGG</sequence>
<evidence type="ECO:0000313" key="6">
    <source>
        <dbReference type="Proteomes" id="UP000323454"/>
    </source>
</evidence>
<dbReference type="OrthoDB" id="8892982at2"/>
<dbReference type="EMBL" id="VUOB01000103">
    <property type="protein sequence ID" value="KAA2248864.1"/>
    <property type="molecule type" value="Genomic_DNA"/>
</dbReference>
<dbReference type="PROSITE" id="PS51257">
    <property type="entry name" value="PROKAR_LIPOPROTEIN"/>
    <property type="match status" value="1"/>
</dbReference>
<dbReference type="PANTHER" id="PTHR30024">
    <property type="entry name" value="ALIPHATIC SULFONATES-BINDING PROTEIN-RELATED"/>
    <property type="match status" value="1"/>
</dbReference>
<comment type="caution">
    <text evidence="5">The sequence shown here is derived from an EMBL/GenBank/DDBJ whole genome shotgun (WGS) entry which is preliminary data.</text>
</comment>
<dbReference type="GO" id="GO:0042918">
    <property type="term" value="P:alkanesulfonate transmembrane transport"/>
    <property type="evidence" value="ECO:0007669"/>
    <property type="project" value="TreeGrafter"/>
</dbReference>
<gene>
    <name evidence="5" type="ORF">F0L68_39485</name>
</gene>
<dbReference type="InterPro" id="IPR015168">
    <property type="entry name" value="SsuA/THI5"/>
</dbReference>
<dbReference type="Pfam" id="PF09084">
    <property type="entry name" value="NMT1"/>
    <property type="match status" value="1"/>
</dbReference>
<dbReference type="GO" id="GO:0042597">
    <property type="term" value="C:periplasmic space"/>
    <property type="evidence" value="ECO:0007669"/>
    <property type="project" value="UniProtKB-SubCell"/>
</dbReference>
<proteinExistence type="inferred from homology"/>
<dbReference type="Proteomes" id="UP000323454">
    <property type="component" value="Unassembled WGS sequence"/>
</dbReference>
<protein>
    <submittedName>
        <fullName evidence="5">Transporter substrate-binding domain-containing protein</fullName>
    </submittedName>
</protein>
<feature type="domain" description="SsuA/THI5-like" evidence="4">
    <location>
        <begin position="65"/>
        <end position="277"/>
    </location>
</feature>
<evidence type="ECO:0000259" key="4">
    <source>
        <dbReference type="Pfam" id="PF09084"/>
    </source>
</evidence>
<comment type="similarity">
    <text evidence="2">Belongs to the bacterial solute-binding protein SsuA/TauA family.</text>
</comment>
<evidence type="ECO:0000256" key="2">
    <source>
        <dbReference type="ARBA" id="ARBA00010742"/>
    </source>
</evidence>
<dbReference type="Gene3D" id="3.40.190.10">
    <property type="entry name" value="Periplasmic binding protein-like II"/>
    <property type="match status" value="2"/>
</dbReference>
<keyword evidence="3" id="KW-0732">Signal</keyword>
<evidence type="ECO:0000256" key="3">
    <source>
        <dbReference type="ARBA" id="ARBA00022729"/>
    </source>
</evidence>
<accession>A0A5B2WCI1</accession>
<organism evidence="5 6">
    <name type="scientific">Solihabitans fulvus</name>
    <dbReference type="NCBI Taxonomy" id="1892852"/>
    <lineage>
        <taxon>Bacteria</taxon>
        <taxon>Bacillati</taxon>
        <taxon>Actinomycetota</taxon>
        <taxon>Actinomycetes</taxon>
        <taxon>Pseudonocardiales</taxon>
        <taxon>Pseudonocardiaceae</taxon>
        <taxon>Solihabitans</taxon>
    </lineage>
</organism>
<keyword evidence="6" id="KW-1185">Reference proteome</keyword>
<evidence type="ECO:0000256" key="1">
    <source>
        <dbReference type="ARBA" id="ARBA00004418"/>
    </source>
</evidence>
<dbReference type="SUPFAM" id="SSF53850">
    <property type="entry name" value="Periplasmic binding protein-like II"/>
    <property type="match status" value="1"/>
</dbReference>
<dbReference type="AlphaFoldDB" id="A0A5B2WCI1"/>
<dbReference type="RefSeq" id="WP_149855045.1">
    <property type="nucleotide sequence ID" value="NZ_VUOB01000103.1"/>
</dbReference>
<reference evidence="5 6" key="2">
    <citation type="submission" date="2019-09" db="EMBL/GenBank/DDBJ databases">
        <authorList>
            <person name="Jin C."/>
        </authorList>
    </citation>
    <scope>NUCLEOTIDE SEQUENCE [LARGE SCALE GENOMIC DNA]</scope>
    <source>
        <strain evidence="5 6">AN110305</strain>
    </source>
</reference>
<evidence type="ECO:0000313" key="5">
    <source>
        <dbReference type="EMBL" id="KAA2248864.1"/>
    </source>
</evidence>
<comment type="subcellular location">
    <subcellularLocation>
        <location evidence="1">Periplasm</location>
    </subcellularLocation>
</comment>
<reference evidence="5 6" key="1">
    <citation type="submission" date="2019-09" db="EMBL/GenBank/DDBJ databases">
        <title>Goodfellowia gen. nov., a new genus of the Pseudonocardineae related to Actinoalloteichus, containing Goodfellowia coeruleoviolacea gen. nov., comb. nov. gen. nov., comb. nov.</title>
        <authorList>
            <person name="Labeda D."/>
        </authorList>
    </citation>
    <scope>NUCLEOTIDE SEQUENCE [LARGE SCALE GENOMIC DNA]</scope>
    <source>
        <strain evidence="5 6">AN110305</strain>
    </source>
</reference>
<dbReference type="PANTHER" id="PTHR30024:SF47">
    <property type="entry name" value="TAURINE-BINDING PERIPLASMIC PROTEIN"/>
    <property type="match status" value="1"/>
</dbReference>